<dbReference type="EMBL" id="CAFBMK010000170">
    <property type="protein sequence ID" value="CAB4931931.1"/>
    <property type="molecule type" value="Genomic_DNA"/>
</dbReference>
<name>A0A6J7IME2_9ZZZZ</name>
<dbReference type="AlphaFoldDB" id="A0A6J7IME2"/>
<reference evidence="2" key="1">
    <citation type="submission" date="2020-05" db="EMBL/GenBank/DDBJ databases">
        <authorList>
            <person name="Chiriac C."/>
            <person name="Salcher M."/>
            <person name="Ghai R."/>
            <person name="Kavagutti S V."/>
        </authorList>
    </citation>
    <scope>NUCLEOTIDE SEQUENCE</scope>
</reference>
<sequence>MVAPFGPPGFEVSSRSGEPGAGVTGFAAAVPACRSLIASSAGWVPAVAGASGAGSRCCSRSAAAAAASSSSVLSGAAYVSATEPRCAYV</sequence>
<feature type="region of interest" description="Disordered" evidence="1">
    <location>
        <begin position="1"/>
        <end position="20"/>
    </location>
</feature>
<gene>
    <name evidence="2" type="ORF">UFOPK3564_02420</name>
</gene>
<evidence type="ECO:0000256" key="1">
    <source>
        <dbReference type="SAM" id="MobiDB-lite"/>
    </source>
</evidence>
<proteinExistence type="predicted"/>
<organism evidence="2">
    <name type="scientific">freshwater metagenome</name>
    <dbReference type="NCBI Taxonomy" id="449393"/>
    <lineage>
        <taxon>unclassified sequences</taxon>
        <taxon>metagenomes</taxon>
        <taxon>ecological metagenomes</taxon>
    </lineage>
</organism>
<protein>
    <submittedName>
        <fullName evidence="2">Unannotated protein</fullName>
    </submittedName>
</protein>
<evidence type="ECO:0000313" key="2">
    <source>
        <dbReference type="EMBL" id="CAB4931931.1"/>
    </source>
</evidence>
<accession>A0A6J7IME2</accession>